<keyword evidence="2" id="KW-1185">Reference proteome</keyword>
<sequence length="1328" mass="154760">MPCKNRQYLKNFRIQKNKSLIQVEAETVIFSAHLSQIEKELTDKSSLKVLEKITNHNQIQFDYVKNLADNTSSTLETKNSILVPLRYITASHLHSFSDNKEAESILPELIRDLIVSTINHNYLEMPVGNSVFMHGWDGILNCKEKPDNQFVPEGYSFWEMSKAKNVSKKAKSDFKKRTENPFNQDIKNATFIHVSFRRVGKKEKAKIIANGKEKTLWKDVKVIDAEDLELWLEKSPVVSMIYAKKLALFPNTSGYIPLSDFWNRWSTSTDPSINQPLLLEAGKQCNDTKELISKLNIGHLKIKSNDLDLGIAFFYSLLASIDDQILSRSLISRSMIVESKDSFRLLATRIRNLILIPTFKGAPIGEAKQHGHQIVSIVNNFNPAELDVVGRVRTSIIAEFLKKEGSYTNEKAYRIANSCYGNLSILRLMLAEEGETPNPLWSSPEHGVTLLPLVMLGAWNTHNENDQKIVEKISGKSYSQVENLLETLPRDYSILFQNLNSSYSFYQEYCYSHLIKYLNDKLLYLFFDVAKDVLCEVNADYNLEQDIRFETAMYKEGNKFSKKLRVGIATSLAMLANMNLSAITNLQTQIENLVTKILSKESNWKFWASLNDVITLLAEAAATSFLENVEKIARKSEFIQTFKQTTIIEGCYYDSLLWSLESCAWDRKYFKQTSKVLMILSEIENKKNNYMHQPSNSLLSIYRVLENQSNVSFHDRVSLLQELELEHKNQVWDLIIRMISQKKLVRKYTYRPKFRDIEILSQDRDKVDMHVLYKYLLIFLDKEADRWLDVLDFMFSLKPLFYQLELLNIFLRVKVDKLSNEKRTEIFKKIEKKLAHFIAYKNVKMSIKLLLWKKLKKLHVLFQPNNLLLKWSHVFNFTIDYPGINSADYSFEKEQALLRDLQKRALIQLIPNPNKIDILNDLIAKVPEASILGSVFSEMFDKSFASAVKLTMNEKNGLNFIGGMISYAFQKGEKIWLDWVLREDVFSNPKLRGHLYLYLPPNKFILDMLHTEKKEVQEHFWKNTKRFFSLEKNDDYIYVINKFLEYDRPLDSFYIIANFKNNNQEKIPSDLYIKVLDNLIKFDFINASHSVDLFMYKLEKVLYELQKRGEISKRKLALIEWGFLPFLNYSKIPENLSTEIENDPSLFINILKLAYKKDDLTRNEKINQTITCRAHQLLSNYNILPGMSNGKFDVEHFQNWFLRARLLASNIERIQEFDSIFGLLLAYSPNDPADKSWPHKAVRDLFEKYGTEEMESSLRSRLLNKRGVFIKTIGEGGIQETEIAKVYGNYAKTSEIFWPRMGKILRQLEKNYLSYADREELTALQEDF</sequence>
<evidence type="ECO:0000313" key="2">
    <source>
        <dbReference type="Proteomes" id="UP000253934"/>
    </source>
</evidence>
<organism evidence="1 2">
    <name type="scientific">Spirobacillus cienkowskii</name>
    <dbReference type="NCBI Taxonomy" id="495820"/>
    <lineage>
        <taxon>Bacteria</taxon>
        <taxon>Pseudomonadati</taxon>
        <taxon>Bdellovibrionota</taxon>
        <taxon>Oligoflexia</taxon>
        <taxon>Silvanigrellales</taxon>
        <taxon>Spirobacillus</taxon>
    </lineage>
</organism>
<proteinExistence type="predicted"/>
<name>A0A369KTQ7_9BACT</name>
<dbReference type="Proteomes" id="UP000253934">
    <property type="component" value="Unassembled WGS sequence"/>
</dbReference>
<dbReference type="EMBL" id="QOVW01000029">
    <property type="protein sequence ID" value="RDB36760.1"/>
    <property type="molecule type" value="Genomic_DNA"/>
</dbReference>
<protein>
    <submittedName>
        <fullName evidence="1">Uncharacterized protein</fullName>
    </submittedName>
</protein>
<reference evidence="1" key="1">
    <citation type="submission" date="2018-04" db="EMBL/GenBank/DDBJ databases">
        <title>Draft genome sequence of the Candidatus Spirobacillus cienkowskii, a pathogen of freshwater Daphnia species, reconstructed from hemolymph metagenomic reads.</title>
        <authorList>
            <person name="Bresciani L."/>
            <person name="Lemos L.N."/>
            <person name="Wale N."/>
            <person name="Lin J.Y."/>
            <person name="Fernandes G.R."/>
            <person name="Duffy M.A."/>
            <person name="Rodrigues J.M."/>
        </authorList>
    </citation>
    <scope>NUCLEOTIDE SEQUENCE [LARGE SCALE GENOMIC DNA]</scope>
    <source>
        <strain evidence="1">Binning01</strain>
    </source>
</reference>
<comment type="caution">
    <text evidence="1">The sequence shown here is derived from an EMBL/GenBank/DDBJ whole genome shotgun (WGS) entry which is preliminary data.</text>
</comment>
<accession>A0A369KTQ7</accession>
<gene>
    <name evidence="1" type="ORF">DCC88_03420</name>
</gene>
<evidence type="ECO:0000313" key="1">
    <source>
        <dbReference type="EMBL" id="RDB36760.1"/>
    </source>
</evidence>